<dbReference type="AlphaFoldDB" id="A0A7X0U631"/>
<comment type="caution">
    <text evidence="2">The sequence shown here is derived from an EMBL/GenBank/DDBJ whole genome shotgun (WGS) entry which is preliminary data.</text>
</comment>
<protein>
    <submittedName>
        <fullName evidence="2">Uncharacterized protein</fullName>
    </submittedName>
</protein>
<organism evidence="2 3">
    <name type="scientific">Nonomuraea rubra</name>
    <dbReference type="NCBI Taxonomy" id="46180"/>
    <lineage>
        <taxon>Bacteria</taxon>
        <taxon>Bacillati</taxon>
        <taxon>Actinomycetota</taxon>
        <taxon>Actinomycetes</taxon>
        <taxon>Streptosporangiales</taxon>
        <taxon>Streptosporangiaceae</taxon>
        <taxon>Nonomuraea</taxon>
    </lineage>
</organism>
<keyword evidence="1" id="KW-1133">Transmembrane helix</keyword>
<keyword evidence="3" id="KW-1185">Reference proteome</keyword>
<evidence type="ECO:0000313" key="3">
    <source>
        <dbReference type="Proteomes" id="UP000565579"/>
    </source>
</evidence>
<name>A0A7X0U631_9ACTN</name>
<accession>A0A7X0U631</accession>
<keyword evidence="1" id="KW-0472">Membrane</keyword>
<feature type="transmembrane region" description="Helical" evidence="1">
    <location>
        <begin position="41"/>
        <end position="64"/>
    </location>
</feature>
<reference evidence="2 3" key="1">
    <citation type="submission" date="2020-08" db="EMBL/GenBank/DDBJ databases">
        <title>Sequencing the genomes of 1000 actinobacteria strains.</title>
        <authorList>
            <person name="Klenk H.-P."/>
        </authorList>
    </citation>
    <scope>NUCLEOTIDE SEQUENCE [LARGE SCALE GENOMIC DNA]</scope>
    <source>
        <strain evidence="2 3">DSM 43768</strain>
    </source>
</reference>
<evidence type="ECO:0000313" key="2">
    <source>
        <dbReference type="EMBL" id="MBB6556468.1"/>
    </source>
</evidence>
<gene>
    <name evidence="2" type="ORF">HD593_011263</name>
</gene>
<dbReference type="Proteomes" id="UP000565579">
    <property type="component" value="Unassembled WGS sequence"/>
</dbReference>
<evidence type="ECO:0000256" key="1">
    <source>
        <dbReference type="SAM" id="Phobius"/>
    </source>
</evidence>
<dbReference type="RefSeq" id="WP_185110906.1">
    <property type="nucleotide sequence ID" value="NZ_BAAAXY010000264.1"/>
</dbReference>
<sequence length="349" mass="37720">MPVSRQDLHDLLEERSRPALERPVPWELLRTRTRAARRRRLVAVAVAGAAAASVALAGVLVAPWSPAQVAQPRQDDTPITAASPHLLPASFEEPDGTAYRRIATATLDAPKKSEVTFEVKVSGKPLAIMADCPSRTRLVPQVRIVRPGPDQWALTPRSSLIKVCDTHMPIDLGPFSSGTRRAKLSITMPKALKSDPGEQAKKWRFGVYEWTPPATMPPAPSPVPPPRSFGGTPPEFRLIGSKSAVWPAAREVTVTVPPPGGQWALVIYCDGGLAGRLTGEVHVNGRRQDVEAYCPEPPSERGGVGYSVLTPARPGPDGKVTVKVTLWSKISGYERRPGNLTVAVYDSTR</sequence>
<keyword evidence="1" id="KW-0812">Transmembrane</keyword>
<dbReference type="EMBL" id="JACHMI010000001">
    <property type="protein sequence ID" value="MBB6556468.1"/>
    <property type="molecule type" value="Genomic_DNA"/>
</dbReference>
<proteinExistence type="predicted"/>